<name>A0A7W8IMQ2_9BACT</name>
<keyword evidence="3" id="KW-1185">Reference proteome</keyword>
<keyword evidence="1" id="KW-0472">Membrane</keyword>
<protein>
    <submittedName>
        <fullName evidence="2">Uncharacterized protein</fullName>
    </submittedName>
</protein>
<reference evidence="2" key="1">
    <citation type="submission" date="2020-08" db="EMBL/GenBank/DDBJ databases">
        <title>Genomic Encyclopedia of Type Strains, Phase IV (KMG-V): Genome sequencing to study the core and pangenomes of soil and plant-associated prokaryotes.</title>
        <authorList>
            <person name="Whitman W."/>
        </authorList>
    </citation>
    <scope>NUCLEOTIDE SEQUENCE [LARGE SCALE GENOMIC DNA]</scope>
    <source>
        <strain evidence="2">M8UP27</strain>
    </source>
</reference>
<accession>A0A7W8IMQ2</accession>
<comment type="caution">
    <text evidence="2">The sequence shown here is derived from an EMBL/GenBank/DDBJ whole genome shotgun (WGS) entry which is preliminary data.</text>
</comment>
<dbReference type="EMBL" id="JACHDY010000006">
    <property type="protein sequence ID" value="MBB5319013.1"/>
    <property type="molecule type" value="Genomic_DNA"/>
</dbReference>
<keyword evidence="1" id="KW-0812">Transmembrane</keyword>
<dbReference type="AlphaFoldDB" id="A0A7W8IMQ2"/>
<organism evidence="2 3">
    <name type="scientific">Tunturiibacter empetritectus</name>
    <dbReference type="NCBI Taxonomy" id="3069691"/>
    <lineage>
        <taxon>Bacteria</taxon>
        <taxon>Pseudomonadati</taxon>
        <taxon>Acidobacteriota</taxon>
        <taxon>Terriglobia</taxon>
        <taxon>Terriglobales</taxon>
        <taxon>Acidobacteriaceae</taxon>
        <taxon>Tunturiibacter</taxon>
    </lineage>
</organism>
<dbReference type="Proteomes" id="UP000568106">
    <property type="component" value="Unassembled WGS sequence"/>
</dbReference>
<feature type="transmembrane region" description="Helical" evidence="1">
    <location>
        <begin position="50"/>
        <end position="67"/>
    </location>
</feature>
<feature type="transmembrane region" description="Helical" evidence="1">
    <location>
        <begin position="6"/>
        <end position="29"/>
    </location>
</feature>
<feature type="transmembrane region" description="Helical" evidence="1">
    <location>
        <begin position="87"/>
        <end position="110"/>
    </location>
</feature>
<proteinExistence type="predicted"/>
<evidence type="ECO:0000313" key="3">
    <source>
        <dbReference type="Proteomes" id="UP000568106"/>
    </source>
</evidence>
<gene>
    <name evidence="2" type="ORF">HDF09_003712</name>
</gene>
<sequence>MLLELAKPVALLLCLLSLLMVFHTVFFPLEDPHLLPQPHQELDDRILDSLLLLAFSAGISLIGALLFREAEPLPHPSLSSTLPLQLFYWATGIMLLLYPLASFLETHYLFTPTIHW</sequence>
<evidence type="ECO:0000313" key="2">
    <source>
        <dbReference type="EMBL" id="MBB5319013.1"/>
    </source>
</evidence>
<keyword evidence="1" id="KW-1133">Transmembrane helix</keyword>
<evidence type="ECO:0000256" key="1">
    <source>
        <dbReference type="SAM" id="Phobius"/>
    </source>
</evidence>